<dbReference type="EMBL" id="MU007016">
    <property type="protein sequence ID" value="KAF2434576.1"/>
    <property type="molecule type" value="Genomic_DNA"/>
</dbReference>
<dbReference type="InterPro" id="IPR051181">
    <property type="entry name" value="CAF1_poly(A)_ribonucleases"/>
</dbReference>
<evidence type="ECO:0000256" key="1">
    <source>
        <dbReference type="ARBA" id="ARBA00008372"/>
    </source>
</evidence>
<dbReference type="PANTHER" id="PTHR15092:SF22">
    <property type="entry name" value="POLY(A)-SPECIFIC RIBONUCLEASE PNLDC1"/>
    <property type="match status" value="1"/>
</dbReference>
<proteinExistence type="inferred from homology"/>
<dbReference type="GO" id="GO:1990432">
    <property type="term" value="P:siRNA 3'-end processing"/>
    <property type="evidence" value="ECO:0007669"/>
    <property type="project" value="TreeGrafter"/>
</dbReference>
<dbReference type="AlphaFoldDB" id="A0A9P4P0R6"/>
<dbReference type="Pfam" id="PF04857">
    <property type="entry name" value="CAF1"/>
    <property type="match status" value="1"/>
</dbReference>
<organism evidence="3 4">
    <name type="scientific">Tothia fuscella</name>
    <dbReference type="NCBI Taxonomy" id="1048955"/>
    <lineage>
        <taxon>Eukaryota</taxon>
        <taxon>Fungi</taxon>
        <taxon>Dikarya</taxon>
        <taxon>Ascomycota</taxon>
        <taxon>Pezizomycotina</taxon>
        <taxon>Dothideomycetes</taxon>
        <taxon>Pleosporomycetidae</taxon>
        <taxon>Venturiales</taxon>
        <taxon>Cylindrosympodiaceae</taxon>
        <taxon>Tothia</taxon>
    </lineage>
</organism>
<dbReference type="Gene3D" id="3.30.420.10">
    <property type="entry name" value="Ribonuclease H-like superfamily/Ribonuclease H"/>
    <property type="match status" value="2"/>
</dbReference>
<dbReference type="GO" id="GO:0003723">
    <property type="term" value="F:RNA binding"/>
    <property type="evidence" value="ECO:0007669"/>
    <property type="project" value="TreeGrafter"/>
</dbReference>
<gene>
    <name evidence="3" type="ORF">EJ08DRAFT_471969</name>
</gene>
<accession>A0A9P4P0R6</accession>
<protein>
    <submittedName>
        <fullName evidence="3">CAF1-domain-containing protein</fullName>
    </submittedName>
</protein>
<dbReference type="InterPro" id="IPR006941">
    <property type="entry name" value="RNase_CAF1"/>
</dbReference>
<evidence type="ECO:0000313" key="3">
    <source>
        <dbReference type="EMBL" id="KAF2434576.1"/>
    </source>
</evidence>
<feature type="compositionally biased region" description="Polar residues" evidence="2">
    <location>
        <begin position="567"/>
        <end position="582"/>
    </location>
</feature>
<dbReference type="GO" id="GO:0000175">
    <property type="term" value="F:3'-5'-RNA exonuclease activity"/>
    <property type="evidence" value="ECO:0007669"/>
    <property type="project" value="TreeGrafter"/>
</dbReference>
<dbReference type="InterPro" id="IPR036397">
    <property type="entry name" value="RNaseH_sf"/>
</dbReference>
<dbReference type="GO" id="GO:0005634">
    <property type="term" value="C:nucleus"/>
    <property type="evidence" value="ECO:0007669"/>
    <property type="project" value="TreeGrafter"/>
</dbReference>
<comment type="similarity">
    <text evidence="1">Belongs to the CAF1 family.</text>
</comment>
<reference evidence="3" key="1">
    <citation type="journal article" date="2020" name="Stud. Mycol.">
        <title>101 Dothideomycetes genomes: a test case for predicting lifestyles and emergence of pathogens.</title>
        <authorList>
            <person name="Haridas S."/>
            <person name="Albert R."/>
            <person name="Binder M."/>
            <person name="Bloem J."/>
            <person name="Labutti K."/>
            <person name="Salamov A."/>
            <person name="Andreopoulos B."/>
            <person name="Baker S."/>
            <person name="Barry K."/>
            <person name="Bills G."/>
            <person name="Bluhm B."/>
            <person name="Cannon C."/>
            <person name="Castanera R."/>
            <person name="Culley D."/>
            <person name="Daum C."/>
            <person name="Ezra D."/>
            <person name="Gonzalez J."/>
            <person name="Henrissat B."/>
            <person name="Kuo A."/>
            <person name="Liang C."/>
            <person name="Lipzen A."/>
            <person name="Lutzoni F."/>
            <person name="Magnuson J."/>
            <person name="Mondo S."/>
            <person name="Nolan M."/>
            <person name="Ohm R."/>
            <person name="Pangilinan J."/>
            <person name="Park H.-J."/>
            <person name="Ramirez L."/>
            <person name="Alfaro M."/>
            <person name="Sun H."/>
            <person name="Tritt A."/>
            <person name="Yoshinaga Y."/>
            <person name="Zwiers L.-H."/>
            <person name="Turgeon B."/>
            <person name="Goodwin S."/>
            <person name="Spatafora J."/>
            <person name="Crous P."/>
            <person name="Grigoriev I."/>
        </authorList>
    </citation>
    <scope>NUCLEOTIDE SEQUENCE</scope>
    <source>
        <strain evidence="3">CBS 130266</strain>
    </source>
</reference>
<name>A0A9P4P0R6_9PEZI</name>
<dbReference type="GO" id="GO:0000289">
    <property type="term" value="P:nuclear-transcribed mRNA poly(A) tail shortening"/>
    <property type="evidence" value="ECO:0007669"/>
    <property type="project" value="TreeGrafter"/>
</dbReference>
<dbReference type="OrthoDB" id="1432093at2759"/>
<keyword evidence="4" id="KW-1185">Reference proteome</keyword>
<dbReference type="Proteomes" id="UP000800235">
    <property type="component" value="Unassembled WGS sequence"/>
</dbReference>
<dbReference type="SUPFAM" id="SSF53098">
    <property type="entry name" value="Ribonuclease H-like"/>
    <property type="match status" value="1"/>
</dbReference>
<dbReference type="GO" id="GO:1990431">
    <property type="term" value="P:priRNA 3'-end processing"/>
    <property type="evidence" value="ECO:0007669"/>
    <property type="project" value="TreeGrafter"/>
</dbReference>
<evidence type="ECO:0000256" key="2">
    <source>
        <dbReference type="SAM" id="MobiDB-lite"/>
    </source>
</evidence>
<dbReference type="InterPro" id="IPR012337">
    <property type="entry name" value="RNaseH-like_sf"/>
</dbReference>
<comment type="caution">
    <text evidence="3">The sequence shown here is derived from an EMBL/GenBank/DDBJ whole genome shotgun (WGS) entry which is preliminary data.</text>
</comment>
<sequence>MDVGRIAFLPRLLGILEAISEAHFVSIDLELSGVPSRSGPSGEQNLKSRYQELRQAAARYQILQIGLTTAKQDPISKTYILRPYNFPLDPCVKEKDLNIERIFSFQSGACDFLLNNGFDFHEPFQQGVPYLSRDEEEQAKQNFRDRNDKSKFTDIVIGKDDTEALDFIKKIRKEINEWLNTGKPDSDQFSITSRSIPSTECSFPELQSFDRRLVHQIIRAEYPNLTTQGRHLSVTIRPLDEDREKRIRKERKKNSSAKILRQVGFRWIVEALTGGKLDKIDLEWFAKDPETGCDIFFDKEDYSSRFNRANAWLKTKRPVLVGHNCFTDLVYFYQCFIGELPEKVEEFAQNIHELFPVIVDTKYLATHNCGSINPASSLQEIEEELRKEDIPRIETHKDHMKYYSQESFHEAGYDSYLTARIMTLLSAKLEAAGTYIPDILGASILSPALPISDEDDAFHSALESLSNSPQKHQQPGDMASIHGGVSLSLNTPSIYDDVAMAPITTNKKKKKKAKVEPSSLIASKTRFASKTPYDLLSSLNIEDDPQPPTPHWDQEEQMVQAPQRQSRTFTPGLNPTARTFANHTDGIADGKGSSTRKGPDELMPPFESDFWRVYANRLRVFGTEERFLELDPQRESSL</sequence>
<feature type="region of interest" description="Disordered" evidence="2">
    <location>
        <begin position="567"/>
        <end position="602"/>
    </location>
</feature>
<evidence type="ECO:0000313" key="4">
    <source>
        <dbReference type="Proteomes" id="UP000800235"/>
    </source>
</evidence>
<dbReference type="PANTHER" id="PTHR15092">
    <property type="entry name" value="POLY A -SPECIFIC RIBONUCLEASE/TARGET OF EGR1, MEMBER 1"/>
    <property type="match status" value="1"/>
</dbReference>